<name>A0A2R4BJC3_THAAR</name>
<evidence type="ECO:0000313" key="3">
    <source>
        <dbReference type="Proteomes" id="UP000241885"/>
    </source>
</evidence>
<dbReference type="Proteomes" id="UP000241885">
    <property type="component" value="Chromosome"/>
</dbReference>
<dbReference type="EMBL" id="CP028339">
    <property type="protein sequence ID" value="AVR87418.1"/>
    <property type="molecule type" value="Genomic_DNA"/>
</dbReference>
<feature type="signal peptide" evidence="1">
    <location>
        <begin position="1"/>
        <end position="23"/>
    </location>
</feature>
<sequence length="78" mass="8655">MSARTTRRLNIAALAAVAALGLAACGESPQVTVYEQGRYQGKADTRPWEGPSFNGDREAWEKALKNRGRNQSEYNRIE</sequence>
<accession>A0A2R4BJC3</accession>
<dbReference type="KEGG" id="tak:Tharo_0469"/>
<evidence type="ECO:0000256" key="1">
    <source>
        <dbReference type="SAM" id="SignalP"/>
    </source>
</evidence>
<evidence type="ECO:0000313" key="2">
    <source>
        <dbReference type="EMBL" id="AVR87418.1"/>
    </source>
</evidence>
<dbReference type="AlphaFoldDB" id="A0A2R4BJC3"/>
<dbReference type="OrthoDB" id="9182241at2"/>
<proteinExistence type="predicted"/>
<evidence type="ECO:0008006" key="4">
    <source>
        <dbReference type="Google" id="ProtNLM"/>
    </source>
</evidence>
<protein>
    <recommendedName>
        <fullName evidence="4">Lipoprotein</fullName>
    </recommendedName>
</protein>
<keyword evidence="3" id="KW-1185">Reference proteome</keyword>
<reference evidence="2 3" key="1">
    <citation type="submission" date="2018-03" db="EMBL/GenBank/DDBJ databases">
        <title>Complete genome sequence of Thauera aromatica, a model organism for studying aromatic compound degradation under denitrifying conditions.</title>
        <authorList>
            <person name="Lo H.-Y."/>
            <person name="Goris T."/>
            <person name="Boll M."/>
            <person name="Mueller J.A."/>
        </authorList>
    </citation>
    <scope>NUCLEOTIDE SEQUENCE [LARGE SCALE GENOMIC DNA]</scope>
    <source>
        <strain evidence="2 3">K172</strain>
    </source>
</reference>
<organism evidence="2 3">
    <name type="scientific">Thauera aromatica K172</name>
    <dbReference type="NCBI Taxonomy" id="44139"/>
    <lineage>
        <taxon>Bacteria</taxon>
        <taxon>Pseudomonadati</taxon>
        <taxon>Pseudomonadota</taxon>
        <taxon>Betaproteobacteria</taxon>
        <taxon>Rhodocyclales</taxon>
        <taxon>Zoogloeaceae</taxon>
        <taxon>Thauera</taxon>
    </lineage>
</organism>
<feature type="chain" id="PRO_5015334874" description="Lipoprotein" evidence="1">
    <location>
        <begin position="24"/>
        <end position="78"/>
    </location>
</feature>
<gene>
    <name evidence="2" type="ORF">Tharo_0469</name>
</gene>
<keyword evidence="1" id="KW-0732">Signal</keyword>
<dbReference type="PROSITE" id="PS51257">
    <property type="entry name" value="PROKAR_LIPOPROTEIN"/>
    <property type="match status" value="1"/>
</dbReference>
<dbReference type="RefSeq" id="WP_107219838.1">
    <property type="nucleotide sequence ID" value="NZ_CP028339.1"/>
</dbReference>